<protein>
    <submittedName>
        <fullName evidence="3">Hypothetical_protein</fullName>
    </submittedName>
</protein>
<dbReference type="AlphaFoldDB" id="A0AA86PWU1"/>
<dbReference type="Proteomes" id="UP001642409">
    <property type="component" value="Unassembled WGS sequence"/>
</dbReference>
<evidence type="ECO:0000313" key="3">
    <source>
        <dbReference type="EMBL" id="CAL6114267.1"/>
    </source>
</evidence>
<gene>
    <name evidence="2" type="ORF">HINF_LOCUS32798</name>
    <name evidence="3" type="ORF">HINF_LOCUS77894</name>
</gene>
<keyword evidence="1" id="KW-0812">Transmembrane</keyword>
<sequence length="111" mass="13041">MKHVQCSEECEPDNSSNGCCKYFENLEWWMLLIGAISVVAFVSIVVSFVLCGCKKQRNKHAKYNKIVEIVKYQQEAHQAKQQYNYVFLQSQPIQNPKNVYEIYYNCQYNAN</sequence>
<keyword evidence="1" id="KW-1133">Transmembrane helix</keyword>
<evidence type="ECO:0000313" key="4">
    <source>
        <dbReference type="Proteomes" id="UP001642409"/>
    </source>
</evidence>
<dbReference type="EMBL" id="CAXDID020000792">
    <property type="protein sequence ID" value="CAL6114267.1"/>
    <property type="molecule type" value="Genomic_DNA"/>
</dbReference>
<organism evidence="2">
    <name type="scientific">Hexamita inflata</name>
    <dbReference type="NCBI Taxonomy" id="28002"/>
    <lineage>
        <taxon>Eukaryota</taxon>
        <taxon>Metamonada</taxon>
        <taxon>Diplomonadida</taxon>
        <taxon>Hexamitidae</taxon>
        <taxon>Hexamitinae</taxon>
        <taxon>Hexamita</taxon>
    </lineage>
</organism>
<keyword evidence="4" id="KW-1185">Reference proteome</keyword>
<name>A0AA86PWU1_9EUKA</name>
<reference evidence="2" key="1">
    <citation type="submission" date="2023-06" db="EMBL/GenBank/DDBJ databases">
        <authorList>
            <person name="Kurt Z."/>
        </authorList>
    </citation>
    <scope>NUCLEOTIDE SEQUENCE</scope>
</reference>
<dbReference type="EMBL" id="CATOUU010000740">
    <property type="protein sequence ID" value="CAI9945153.1"/>
    <property type="molecule type" value="Genomic_DNA"/>
</dbReference>
<keyword evidence="1" id="KW-0472">Membrane</keyword>
<accession>A0AA86PWU1</accession>
<reference evidence="3 4" key="2">
    <citation type="submission" date="2024-07" db="EMBL/GenBank/DDBJ databases">
        <authorList>
            <person name="Akdeniz Z."/>
        </authorList>
    </citation>
    <scope>NUCLEOTIDE SEQUENCE [LARGE SCALE GENOMIC DNA]</scope>
</reference>
<comment type="caution">
    <text evidence="2">The sequence shown here is derived from an EMBL/GenBank/DDBJ whole genome shotgun (WGS) entry which is preliminary data.</text>
</comment>
<feature type="transmembrane region" description="Helical" evidence="1">
    <location>
        <begin position="28"/>
        <end position="53"/>
    </location>
</feature>
<evidence type="ECO:0000313" key="2">
    <source>
        <dbReference type="EMBL" id="CAI9945153.1"/>
    </source>
</evidence>
<proteinExistence type="predicted"/>
<evidence type="ECO:0000256" key="1">
    <source>
        <dbReference type="SAM" id="Phobius"/>
    </source>
</evidence>